<dbReference type="GO" id="GO:0005975">
    <property type="term" value="P:carbohydrate metabolic process"/>
    <property type="evidence" value="ECO:0007669"/>
    <property type="project" value="InterPro"/>
</dbReference>
<dbReference type="InterPro" id="IPR000757">
    <property type="entry name" value="Beta-glucanase-like"/>
</dbReference>
<comment type="similarity">
    <text evidence="1">Belongs to the glycosyl hydrolase 16 family.</text>
</comment>
<evidence type="ECO:0000259" key="2">
    <source>
        <dbReference type="PROSITE" id="PS51762"/>
    </source>
</evidence>
<sequence>MVIRLSFVILIAIVLGYGYSVKAQESPCQDLIWADEFEADGAPDAQKWDYDLGGGGWGNNELQTYTNKRTNSWVKDGRLYLKALKTDGNWTSARLVTRGKGDWLYGRIEVRAKLPMGKGTWPAIWMLPTDWSYGGWPASGEIDIMEHVGYDPGVVHGTIHTEAYNHSIGTQKGASIDVKDAMANFHVYAIEWDEDLIRWYVDDVLYFSFNNEHRTYKEWPFDQRFHLLLNIAVGGNWGGAEGIDPGLTEALMEVDYVRVYGKQLPTPVIQGKAVLRPGDEATFSVGELSGAVYDWSWPDGVEPIQGEGTHEVKVRWGDHSGEVGVELRTSCNAVKASPVWVSVIHQPEGNQLEITPVDEANQLLWEALAGTGNTLNLTAEDDVLRGVFEVNAPSENPHVDYLFEGLMDLTAHAELAFDLQVDADNPPSNMRFDLVDVNGQVNAAGLFKLDVFESDGEFHSYLHVFEPGVDHSFLLDQIAQIRVYFNYGIFGKKGSGQFQLKNLRLQAANSTAAPEWKEQQAWKIYPNPANDWVIVDSEEDIQKIEVFSSAGVRVKTFQPASARSFQFQVNDFTAGVYLISLNQRFTKVLSVQ</sequence>
<proteinExistence type="inferred from homology"/>
<keyword evidence="4" id="KW-1185">Reference proteome</keyword>
<dbReference type="Proteomes" id="UP000198964">
    <property type="component" value="Unassembled WGS sequence"/>
</dbReference>
<evidence type="ECO:0000256" key="1">
    <source>
        <dbReference type="ARBA" id="ARBA00006865"/>
    </source>
</evidence>
<dbReference type="STRING" id="655355.SAMN05216283_101413"/>
<dbReference type="CDD" id="cd08023">
    <property type="entry name" value="GH16_laminarinase_like"/>
    <property type="match status" value="1"/>
</dbReference>
<protein>
    <submittedName>
        <fullName evidence="3">Por secretion system C-terminal sorting domain-containing protein</fullName>
    </submittedName>
</protein>
<dbReference type="Pfam" id="PF19408">
    <property type="entry name" value="PKD_6"/>
    <property type="match status" value="1"/>
</dbReference>
<dbReference type="PROSITE" id="PS51762">
    <property type="entry name" value="GH16_2"/>
    <property type="match status" value="1"/>
</dbReference>
<dbReference type="PANTHER" id="PTHR10963:SF55">
    <property type="entry name" value="GLYCOSIDE HYDROLASE FAMILY 16 PROTEIN"/>
    <property type="match status" value="1"/>
</dbReference>
<organism evidence="3 4">
    <name type="scientific">Sunxiuqinia elliptica</name>
    <dbReference type="NCBI Taxonomy" id="655355"/>
    <lineage>
        <taxon>Bacteria</taxon>
        <taxon>Pseudomonadati</taxon>
        <taxon>Bacteroidota</taxon>
        <taxon>Bacteroidia</taxon>
        <taxon>Marinilabiliales</taxon>
        <taxon>Prolixibacteraceae</taxon>
        <taxon>Sunxiuqinia</taxon>
    </lineage>
</organism>
<dbReference type="RefSeq" id="WP_170846824.1">
    <property type="nucleotide sequence ID" value="NZ_FONW01000001.1"/>
</dbReference>
<gene>
    <name evidence="3" type="ORF">SAMN05216283_101413</name>
</gene>
<dbReference type="GO" id="GO:0004553">
    <property type="term" value="F:hydrolase activity, hydrolyzing O-glycosyl compounds"/>
    <property type="evidence" value="ECO:0007669"/>
    <property type="project" value="InterPro"/>
</dbReference>
<evidence type="ECO:0000313" key="4">
    <source>
        <dbReference type="Proteomes" id="UP000198964"/>
    </source>
</evidence>
<dbReference type="InterPro" id="IPR045829">
    <property type="entry name" value="PKD_6"/>
</dbReference>
<dbReference type="PANTHER" id="PTHR10963">
    <property type="entry name" value="GLYCOSYL HYDROLASE-RELATED"/>
    <property type="match status" value="1"/>
</dbReference>
<dbReference type="EMBL" id="FONW01000001">
    <property type="protein sequence ID" value="SFE55470.1"/>
    <property type="molecule type" value="Genomic_DNA"/>
</dbReference>
<dbReference type="AlphaFoldDB" id="A0A1I2BJR9"/>
<name>A0A1I2BJR9_9BACT</name>
<dbReference type="Gene3D" id="2.60.120.200">
    <property type="match status" value="1"/>
</dbReference>
<dbReference type="InterPro" id="IPR050546">
    <property type="entry name" value="Glycosyl_Hydrlase_16"/>
</dbReference>
<reference evidence="3 4" key="1">
    <citation type="submission" date="2016-10" db="EMBL/GenBank/DDBJ databases">
        <authorList>
            <person name="de Groot N.N."/>
        </authorList>
    </citation>
    <scope>NUCLEOTIDE SEQUENCE [LARGE SCALE GENOMIC DNA]</scope>
    <source>
        <strain evidence="3 4">CGMCC 1.9156</strain>
    </source>
</reference>
<dbReference type="Pfam" id="PF18962">
    <property type="entry name" value="Por_Secre_tail"/>
    <property type="match status" value="1"/>
</dbReference>
<dbReference type="InterPro" id="IPR026444">
    <property type="entry name" value="Secre_tail"/>
</dbReference>
<dbReference type="InterPro" id="IPR013320">
    <property type="entry name" value="ConA-like_dom_sf"/>
</dbReference>
<evidence type="ECO:0000313" key="3">
    <source>
        <dbReference type="EMBL" id="SFE55470.1"/>
    </source>
</evidence>
<dbReference type="NCBIfam" id="TIGR04183">
    <property type="entry name" value="Por_Secre_tail"/>
    <property type="match status" value="1"/>
</dbReference>
<accession>A0A1I2BJR9</accession>
<feature type="domain" description="GH16" evidence="2">
    <location>
        <begin position="19"/>
        <end position="265"/>
    </location>
</feature>
<dbReference type="Pfam" id="PF00722">
    <property type="entry name" value="Glyco_hydro_16"/>
    <property type="match status" value="1"/>
</dbReference>
<dbReference type="SUPFAM" id="SSF49899">
    <property type="entry name" value="Concanavalin A-like lectins/glucanases"/>
    <property type="match status" value="1"/>
</dbReference>